<feature type="domain" description="2EXR" evidence="2">
    <location>
        <begin position="52"/>
        <end position="167"/>
    </location>
</feature>
<organism evidence="3 4">
    <name type="scientific">Cadophora malorum</name>
    <dbReference type="NCBI Taxonomy" id="108018"/>
    <lineage>
        <taxon>Eukaryota</taxon>
        <taxon>Fungi</taxon>
        <taxon>Dikarya</taxon>
        <taxon>Ascomycota</taxon>
        <taxon>Pezizomycotina</taxon>
        <taxon>Leotiomycetes</taxon>
        <taxon>Helotiales</taxon>
        <taxon>Ploettnerulaceae</taxon>
        <taxon>Cadophora</taxon>
    </lineage>
</organism>
<dbReference type="Pfam" id="PF20150">
    <property type="entry name" value="2EXR"/>
    <property type="match status" value="1"/>
</dbReference>
<protein>
    <recommendedName>
        <fullName evidence="2">2EXR domain-containing protein</fullName>
    </recommendedName>
</protein>
<gene>
    <name evidence="3" type="ORF">IFR04_009340</name>
</gene>
<comment type="caution">
    <text evidence="3">The sequence shown here is derived from an EMBL/GenBank/DDBJ whole genome shotgun (WGS) entry which is preliminary data.</text>
</comment>
<name>A0A8H7TES9_9HELO</name>
<feature type="region of interest" description="Disordered" evidence="1">
    <location>
        <begin position="1"/>
        <end position="47"/>
    </location>
</feature>
<dbReference type="InterPro" id="IPR045518">
    <property type="entry name" value="2EXR"/>
</dbReference>
<dbReference type="PANTHER" id="PTHR35910">
    <property type="entry name" value="2EXR DOMAIN-CONTAINING PROTEIN"/>
    <property type="match status" value="1"/>
</dbReference>
<accession>A0A8H7TES9</accession>
<evidence type="ECO:0000259" key="2">
    <source>
        <dbReference type="Pfam" id="PF20150"/>
    </source>
</evidence>
<feature type="compositionally biased region" description="Acidic residues" evidence="1">
    <location>
        <begin position="337"/>
        <end position="353"/>
    </location>
</feature>
<sequence length="360" mass="41652">MLILSTRFVNRKGENVTPRPRGRPPAPATTPENSQGKPKSKSIHNPTKFNKFHQFSKFPPEIRLKIWRCMMRTRAIRAEYQNIESELVHPDMRLSRYVLDAGAVPAALHVCSESRQETKKNYTLIKSRLPVKPLEKDGERLPPGAEPRKMPKWLEAQIWVNVDIDIFFFVNFPSTNEFLTYFRRISKPSIGGLPLDTPIKHIALVGVDTQRFRTSGRTDLFYSLCMEHTRLETINIVMDNSKYRVDPKPESYSLWPLAPLGTHSRGGGTHGSREVREHVIDIFRGFWDGKKTVKEYQRWMAWRAVNKDWKPPKVFLKSIAKLQRSKTPRVIKKTVIEEVETEDEDEDEDEADESQGKAEA</sequence>
<keyword evidence="4" id="KW-1185">Reference proteome</keyword>
<reference evidence="3" key="1">
    <citation type="submission" date="2021-02" db="EMBL/GenBank/DDBJ databases">
        <title>Genome sequence Cadophora malorum strain M34.</title>
        <authorList>
            <person name="Stefanovic E."/>
            <person name="Vu D."/>
            <person name="Scully C."/>
            <person name="Dijksterhuis J."/>
            <person name="Roader J."/>
            <person name="Houbraken J."/>
        </authorList>
    </citation>
    <scope>NUCLEOTIDE SEQUENCE</scope>
    <source>
        <strain evidence="3">M34</strain>
    </source>
</reference>
<evidence type="ECO:0000313" key="3">
    <source>
        <dbReference type="EMBL" id="KAG4417528.1"/>
    </source>
</evidence>
<proteinExistence type="predicted"/>
<feature type="compositionally biased region" description="Polar residues" evidence="1">
    <location>
        <begin position="32"/>
        <end position="47"/>
    </location>
</feature>
<evidence type="ECO:0000256" key="1">
    <source>
        <dbReference type="SAM" id="MobiDB-lite"/>
    </source>
</evidence>
<dbReference type="OrthoDB" id="3557569at2759"/>
<evidence type="ECO:0000313" key="4">
    <source>
        <dbReference type="Proteomes" id="UP000664132"/>
    </source>
</evidence>
<dbReference type="EMBL" id="JAFJYH010000152">
    <property type="protein sequence ID" value="KAG4417528.1"/>
    <property type="molecule type" value="Genomic_DNA"/>
</dbReference>
<feature type="region of interest" description="Disordered" evidence="1">
    <location>
        <begin position="336"/>
        <end position="360"/>
    </location>
</feature>
<dbReference type="AlphaFoldDB" id="A0A8H7TES9"/>
<dbReference type="Proteomes" id="UP000664132">
    <property type="component" value="Unassembled WGS sequence"/>
</dbReference>
<dbReference type="PANTHER" id="PTHR35910:SF1">
    <property type="entry name" value="2EXR DOMAIN-CONTAINING PROTEIN"/>
    <property type="match status" value="1"/>
</dbReference>